<evidence type="ECO:0000313" key="1">
    <source>
        <dbReference type="EMBL" id="KAL2739983.1"/>
    </source>
</evidence>
<evidence type="ECO:0000313" key="2">
    <source>
        <dbReference type="Proteomes" id="UP001607303"/>
    </source>
</evidence>
<proteinExistence type="predicted"/>
<reference evidence="1 2" key="1">
    <citation type="journal article" date="2024" name="Ann. Entomol. Soc. Am.">
        <title>Genomic analyses of the southern and eastern yellowjacket wasps (Hymenoptera: Vespidae) reveal evolutionary signatures of social life.</title>
        <authorList>
            <person name="Catto M.A."/>
            <person name="Caine P.B."/>
            <person name="Orr S.E."/>
            <person name="Hunt B.G."/>
            <person name="Goodisman M.A.D."/>
        </authorList>
    </citation>
    <scope>NUCLEOTIDE SEQUENCE [LARGE SCALE GENOMIC DNA]</scope>
    <source>
        <strain evidence="1">232</strain>
        <tissue evidence="1">Head and thorax</tissue>
    </source>
</reference>
<keyword evidence="2" id="KW-1185">Reference proteome</keyword>
<dbReference type="Proteomes" id="UP001607303">
    <property type="component" value="Unassembled WGS sequence"/>
</dbReference>
<organism evidence="1 2">
    <name type="scientific">Vespula maculifrons</name>
    <name type="common">Eastern yellow jacket</name>
    <name type="synonym">Wasp</name>
    <dbReference type="NCBI Taxonomy" id="7453"/>
    <lineage>
        <taxon>Eukaryota</taxon>
        <taxon>Metazoa</taxon>
        <taxon>Ecdysozoa</taxon>
        <taxon>Arthropoda</taxon>
        <taxon>Hexapoda</taxon>
        <taxon>Insecta</taxon>
        <taxon>Pterygota</taxon>
        <taxon>Neoptera</taxon>
        <taxon>Endopterygota</taxon>
        <taxon>Hymenoptera</taxon>
        <taxon>Apocrita</taxon>
        <taxon>Aculeata</taxon>
        <taxon>Vespoidea</taxon>
        <taxon>Vespidae</taxon>
        <taxon>Vespinae</taxon>
        <taxon>Vespula</taxon>
    </lineage>
</organism>
<gene>
    <name evidence="1" type="ORF">V1477_011372</name>
</gene>
<dbReference type="EMBL" id="JAYRBN010000061">
    <property type="protein sequence ID" value="KAL2739983.1"/>
    <property type="molecule type" value="Genomic_DNA"/>
</dbReference>
<comment type="caution">
    <text evidence="1">The sequence shown here is derived from an EMBL/GenBank/DDBJ whole genome shotgun (WGS) entry which is preliminary data.</text>
</comment>
<accession>A0ABD2C6J9</accession>
<name>A0ABD2C6J9_VESMC</name>
<dbReference type="AlphaFoldDB" id="A0ABD2C6J9"/>
<sequence length="225" mass="24976">MDERRSAFSLSITQGQYGTLGHTIAVMVHGSTGKGNSLSPGPASAGGLSRYVSKLLPFVPAIIRVLQLAESPLPPQPPSPTLAKLYLRPISHLIIRSERHKRRSRRLETLTRVVVNIAVAFIPEGLENEREWKGVTLNEKKRYGLLKQNRFVDGEHPITLARSKWLNLGGSALSTSARAIDLSVPNRLSVFVCSRHEPEREAQCVLLLERVERMTGQKSPSFEIL</sequence>
<protein>
    <submittedName>
        <fullName evidence="1">Uncharacterized protein</fullName>
    </submittedName>
</protein>